<protein>
    <submittedName>
        <fullName evidence="1">Uncharacterized protein</fullName>
    </submittedName>
</protein>
<dbReference type="Proteomes" id="UP001060085">
    <property type="component" value="Linkage Group LG05"/>
</dbReference>
<organism evidence="1 2">
    <name type="scientific">Catharanthus roseus</name>
    <name type="common">Madagascar periwinkle</name>
    <name type="synonym">Vinca rosea</name>
    <dbReference type="NCBI Taxonomy" id="4058"/>
    <lineage>
        <taxon>Eukaryota</taxon>
        <taxon>Viridiplantae</taxon>
        <taxon>Streptophyta</taxon>
        <taxon>Embryophyta</taxon>
        <taxon>Tracheophyta</taxon>
        <taxon>Spermatophyta</taxon>
        <taxon>Magnoliopsida</taxon>
        <taxon>eudicotyledons</taxon>
        <taxon>Gunneridae</taxon>
        <taxon>Pentapetalae</taxon>
        <taxon>asterids</taxon>
        <taxon>lamiids</taxon>
        <taxon>Gentianales</taxon>
        <taxon>Apocynaceae</taxon>
        <taxon>Rauvolfioideae</taxon>
        <taxon>Vinceae</taxon>
        <taxon>Catharanthinae</taxon>
        <taxon>Catharanthus</taxon>
    </lineage>
</organism>
<name>A0ACC0ASI8_CATRO</name>
<keyword evidence="2" id="KW-1185">Reference proteome</keyword>
<gene>
    <name evidence="1" type="ORF">M9H77_23295</name>
</gene>
<reference evidence="2" key="1">
    <citation type="journal article" date="2023" name="Nat. Plants">
        <title>Single-cell RNA sequencing provides a high-resolution roadmap for understanding the multicellular compartmentation of specialized metabolism.</title>
        <authorList>
            <person name="Sun S."/>
            <person name="Shen X."/>
            <person name="Li Y."/>
            <person name="Li Y."/>
            <person name="Wang S."/>
            <person name="Li R."/>
            <person name="Zhang H."/>
            <person name="Shen G."/>
            <person name="Guo B."/>
            <person name="Wei J."/>
            <person name="Xu J."/>
            <person name="St-Pierre B."/>
            <person name="Chen S."/>
            <person name="Sun C."/>
        </authorList>
    </citation>
    <scope>NUCLEOTIDE SEQUENCE [LARGE SCALE GENOMIC DNA]</scope>
</reference>
<comment type="caution">
    <text evidence="1">The sequence shown here is derived from an EMBL/GenBank/DDBJ whole genome shotgun (WGS) entry which is preliminary data.</text>
</comment>
<proteinExistence type="predicted"/>
<accession>A0ACC0ASI8</accession>
<evidence type="ECO:0000313" key="2">
    <source>
        <dbReference type="Proteomes" id="UP001060085"/>
    </source>
</evidence>
<evidence type="ECO:0000313" key="1">
    <source>
        <dbReference type="EMBL" id="KAI5663972.1"/>
    </source>
</evidence>
<dbReference type="EMBL" id="CM044705">
    <property type="protein sequence ID" value="KAI5663972.1"/>
    <property type="molecule type" value="Genomic_DNA"/>
</dbReference>
<sequence>MTTQLKERASKKLLNLSNSSKMPSKSKKHSKAASSSSSPSISSSPSPYRTPNPDTEFNEDDCLGALEEASRKFPTLISKSAFIGKVSADASTSTSALDALDSKVCKIWLSESAMVASSITPGSVVSVSLPPRNFSSSKPLNSLAEECAISFGFDAMENFVEAAGCYFALATVFPSSKLMKNTIRLSPNLLFTMGCPAPGRAVFVYPVCNQPVMHTSNGHYKLQETAGYPLSLYNCKELHLSLVSSKSRLLMNGKTSSKIGLLGGITNIQDENGNIASPGTPLFSQPRYNISDSISLLHTPKVQESRPESSHVQEISIDTLNMCELLADDNVRKLLQNCSISWLFSRNLLFGNFVIFPILSRLCIFLVIGANSLSNNDNIQNHADNSNSSLICQSPDLTNCVNDAFLVDQETKIYLHLSRDSVPKTTRTSSSTAPAHGDSITNKGIDFPKLGGLDKEFAILKHIIVASAVKSALASMGLRPTKGVLLHGPPGTGKTSLAKCCAHEAGLNLFMVHGPEIISQYSGESERALYEVFDSAKRALPAVVFIDELDAIAPARKQGGEELSQRMVATLLTLMDGMIRTDGLVVVAATNRPDSIEPALRRPGRLDREIEIGVPSPKQRLEILLALLNEKEHTLLDEDVQHLAGVTHGFVGADLFALCNEAALVCLRRYVRIQTDGLGPNLARTAYDSCSSGVMNGCFGAKCSKDCSTDDSVDISSSISKLPFSSCGSAYGIGVSGICSEGNHVLKITLEDFEKARMKVRPSAMREVILEVPKVRWEDIGGQREVKMQLMEAVEWPQKHYDSFKRIGTHPPTGVLLFGPPGCSKTLLARAVASEAGLNFLAVKGPELFSKWVGESEKAVRSLFAKARANAPSIIFFDEIDGLAVIRGKESDGVSVSDRVMSQLLVELDGLHQRVNVTVIAATNRPDNIDPALLRPGRFDRLLYVGPPDEKDREDIFRVHLRKRPCSPDVCIKGLSVLTEGYTGADISRVCNEAATRAIEENFNASEITMEHLKAGIKRVKPSEMQSYEGLSNKFQRLVHSCANNISNCQGSSRRHSRIPFWDFLRSILGFHQ</sequence>